<dbReference type="InterPro" id="IPR012340">
    <property type="entry name" value="NA-bd_OB-fold"/>
</dbReference>
<organism evidence="3 4">
    <name type="scientific">Prototheca wickerhamii</name>
    <dbReference type="NCBI Taxonomy" id="3111"/>
    <lineage>
        <taxon>Eukaryota</taxon>
        <taxon>Viridiplantae</taxon>
        <taxon>Chlorophyta</taxon>
        <taxon>core chlorophytes</taxon>
        <taxon>Trebouxiophyceae</taxon>
        <taxon>Chlorellales</taxon>
        <taxon>Chlorellaceae</taxon>
        <taxon>Prototheca</taxon>
    </lineage>
</organism>
<evidence type="ECO:0000256" key="1">
    <source>
        <dbReference type="SAM" id="MobiDB-lite"/>
    </source>
</evidence>
<reference evidence="3" key="1">
    <citation type="submission" date="2021-01" db="EMBL/GenBank/DDBJ databases">
        <authorList>
            <person name="Eckstrom K.M.E."/>
        </authorList>
    </citation>
    <scope>NUCLEOTIDE SEQUENCE</scope>
    <source>
        <strain evidence="3">UVCC 0001</strain>
    </source>
</reference>
<dbReference type="EMBL" id="JASFZW010000001">
    <property type="protein sequence ID" value="KAK2080881.1"/>
    <property type="molecule type" value="Genomic_DNA"/>
</dbReference>
<dbReference type="Proteomes" id="UP001255856">
    <property type="component" value="Unassembled WGS sequence"/>
</dbReference>
<dbReference type="Gene3D" id="2.40.50.140">
    <property type="entry name" value="Nucleic acid-binding proteins"/>
    <property type="match status" value="2"/>
</dbReference>
<feature type="domain" description="S1 motif" evidence="2">
    <location>
        <begin position="142"/>
        <end position="228"/>
    </location>
</feature>
<evidence type="ECO:0000313" key="3">
    <source>
        <dbReference type="EMBL" id="KAK2080881.1"/>
    </source>
</evidence>
<gene>
    <name evidence="3" type="ORF">QBZ16_000735</name>
</gene>
<name>A0AAD9MPC3_PROWI</name>
<dbReference type="PANTHER" id="PTHR15838:SF1">
    <property type="entry name" value="ZINC FINGER CCHC DOMAIN-CONTAINING PROTEIN 17"/>
    <property type="match status" value="1"/>
</dbReference>
<feature type="domain" description="S1 motif" evidence="2">
    <location>
        <begin position="21"/>
        <end position="105"/>
    </location>
</feature>
<accession>A0AAD9MPC3</accession>
<keyword evidence="4" id="KW-1185">Reference proteome</keyword>
<dbReference type="Pfam" id="PF00575">
    <property type="entry name" value="S1"/>
    <property type="match status" value="2"/>
</dbReference>
<feature type="compositionally biased region" description="Low complexity" evidence="1">
    <location>
        <begin position="300"/>
        <end position="315"/>
    </location>
</feature>
<dbReference type="PANTHER" id="PTHR15838">
    <property type="entry name" value="NUCLEOLAR PROTEIN OF 40 KDA"/>
    <property type="match status" value="1"/>
</dbReference>
<dbReference type="AlphaFoldDB" id="A0AAD9MPC3"/>
<proteinExistence type="predicted"/>
<feature type="region of interest" description="Disordered" evidence="1">
    <location>
        <begin position="238"/>
        <end position="258"/>
    </location>
</feature>
<sequence length="350" mass="37131">MRDVVSPARQISVAGRPPAPGSIVRARVASVRPFGVFVSLAGGRQQALVHSSQVAEDVRFGRDDDDASRVHALEYFCPPGSEVWVKLAPPDERRGAPGKLAASMRAVDQASGRDLDPDGALFARSSRGNGDRAESDALPELWSVHRATVDSLRPFGAFVRLEGFRRSGLVHASQISDHLALGRDDTDEERVADIGAVLAVGEQVWVKVVEVGQDPERGGPPRIGCSIKLVAQRTGEDLDPTNLKYRPRGSGPQGQRGPIGAEVAVVSQQGAVNWGHLGADVVQYGGGGKRYDMVEAEPSPGRAAQAAPGGAQDRQMQPPPSTLAPMYADAGEGYCWGWLVRGGLGWVGGW</sequence>
<dbReference type="SMART" id="SM00316">
    <property type="entry name" value="S1"/>
    <property type="match status" value="2"/>
</dbReference>
<feature type="compositionally biased region" description="Low complexity" evidence="1">
    <location>
        <begin position="248"/>
        <end position="258"/>
    </location>
</feature>
<evidence type="ECO:0000313" key="4">
    <source>
        <dbReference type="Proteomes" id="UP001255856"/>
    </source>
</evidence>
<dbReference type="InterPro" id="IPR003029">
    <property type="entry name" value="S1_domain"/>
</dbReference>
<evidence type="ECO:0000259" key="2">
    <source>
        <dbReference type="PROSITE" id="PS50126"/>
    </source>
</evidence>
<comment type="caution">
    <text evidence="3">The sequence shown here is derived from an EMBL/GenBank/DDBJ whole genome shotgun (WGS) entry which is preliminary data.</text>
</comment>
<dbReference type="GO" id="GO:0043489">
    <property type="term" value="P:RNA stabilization"/>
    <property type="evidence" value="ECO:0007669"/>
    <property type="project" value="TreeGrafter"/>
</dbReference>
<dbReference type="PROSITE" id="PS50126">
    <property type="entry name" value="S1"/>
    <property type="match status" value="2"/>
</dbReference>
<protein>
    <recommendedName>
        <fullName evidence="2">S1 motif domain-containing protein</fullName>
    </recommendedName>
</protein>
<feature type="region of interest" description="Disordered" evidence="1">
    <location>
        <begin position="292"/>
        <end position="323"/>
    </location>
</feature>
<dbReference type="GO" id="GO:0003723">
    <property type="term" value="F:RNA binding"/>
    <property type="evidence" value="ECO:0007669"/>
    <property type="project" value="TreeGrafter"/>
</dbReference>
<dbReference type="SUPFAM" id="SSF50249">
    <property type="entry name" value="Nucleic acid-binding proteins"/>
    <property type="match status" value="2"/>
</dbReference>